<feature type="chain" id="PRO_5011834821" description="Peroxidase" evidence="7">
    <location>
        <begin position="19"/>
        <end position="633"/>
    </location>
</feature>
<gene>
    <name evidence="9" type="ORF">ARMOST_00079</name>
</gene>
<name>A0A284QK41_ARMOS</name>
<evidence type="ECO:0000256" key="7">
    <source>
        <dbReference type="RuleBase" id="RU363051"/>
    </source>
</evidence>
<dbReference type="EC" id="1.11.1.-" evidence="7"/>
<dbReference type="Proteomes" id="UP000219338">
    <property type="component" value="Unassembled WGS sequence"/>
</dbReference>
<dbReference type="Gene3D" id="1.10.420.10">
    <property type="entry name" value="Peroxidase, domain 2"/>
    <property type="match status" value="1"/>
</dbReference>
<reference evidence="10" key="1">
    <citation type="journal article" date="2017" name="Nat. Ecol. Evol.">
        <title>Genome expansion and lineage-specific genetic innovations in the forest pathogenic fungi Armillaria.</title>
        <authorList>
            <person name="Sipos G."/>
            <person name="Prasanna A.N."/>
            <person name="Walter M.C."/>
            <person name="O'Connor E."/>
            <person name="Balint B."/>
            <person name="Krizsan K."/>
            <person name="Kiss B."/>
            <person name="Hess J."/>
            <person name="Varga T."/>
            <person name="Slot J."/>
            <person name="Riley R."/>
            <person name="Boka B."/>
            <person name="Rigling D."/>
            <person name="Barry K."/>
            <person name="Lee J."/>
            <person name="Mihaltcheva S."/>
            <person name="LaButti K."/>
            <person name="Lipzen A."/>
            <person name="Waldron R."/>
            <person name="Moloney N.M."/>
            <person name="Sperisen C."/>
            <person name="Kredics L."/>
            <person name="Vagvoelgyi C."/>
            <person name="Patrignani A."/>
            <person name="Fitzpatrick D."/>
            <person name="Nagy I."/>
            <person name="Doyle S."/>
            <person name="Anderson J.B."/>
            <person name="Grigoriev I.V."/>
            <person name="Gueldener U."/>
            <person name="Muensterkoetter M."/>
            <person name="Nagy L.G."/>
        </authorList>
    </citation>
    <scope>NUCLEOTIDE SEQUENCE [LARGE SCALE GENOMIC DNA]</scope>
    <source>
        <strain evidence="10">C18/9</strain>
    </source>
</reference>
<evidence type="ECO:0000259" key="8">
    <source>
        <dbReference type="PROSITE" id="PS50873"/>
    </source>
</evidence>
<dbReference type="GO" id="GO:0000302">
    <property type="term" value="P:response to reactive oxygen species"/>
    <property type="evidence" value="ECO:0007669"/>
    <property type="project" value="TreeGrafter"/>
</dbReference>
<evidence type="ECO:0000256" key="2">
    <source>
        <dbReference type="ARBA" id="ARBA00022617"/>
    </source>
</evidence>
<organism evidence="9 10">
    <name type="scientific">Armillaria ostoyae</name>
    <name type="common">Armillaria root rot fungus</name>
    <dbReference type="NCBI Taxonomy" id="47428"/>
    <lineage>
        <taxon>Eukaryota</taxon>
        <taxon>Fungi</taxon>
        <taxon>Dikarya</taxon>
        <taxon>Basidiomycota</taxon>
        <taxon>Agaricomycotina</taxon>
        <taxon>Agaricomycetes</taxon>
        <taxon>Agaricomycetidae</taxon>
        <taxon>Agaricales</taxon>
        <taxon>Marasmiineae</taxon>
        <taxon>Physalacriaceae</taxon>
        <taxon>Armillaria</taxon>
    </lineage>
</organism>
<proteinExistence type="inferred from homology"/>
<keyword evidence="3" id="KW-0479">Metal-binding</keyword>
<feature type="signal peptide" evidence="7">
    <location>
        <begin position="1"/>
        <end position="18"/>
    </location>
</feature>
<dbReference type="OMA" id="NPPLTFW"/>
<evidence type="ECO:0000313" key="9">
    <source>
        <dbReference type="EMBL" id="SJK96833.1"/>
    </source>
</evidence>
<dbReference type="GO" id="GO:0004601">
    <property type="term" value="F:peroxidase activity"/>
    <property type="evidence" value="ECO:0007669"/>
    <property type="project" value="UniProtKB-KW"/>
</dbReference>
<evidence type="ECO:0000313" key="10">
    <source>
        <dbReference type="Proteomes" id="UP000219338"/>
    </source>
</evidence>
<keyword evidence="1 7" id="KW-0575">Peroxidase</keyword>
<evidence type="ECO:0000256" key="1">
    <source>
        <dbReference type="ARBA" id="ARBA00022559"/>
    </source>
</evidence>
<dbReference type="GO" id="GO:0020037">
    <property type="term" value="F:heme binding"/>
    <property type="evidence" value="ECO:0007669"/>
    <property type="project" value="UniProtKB-UniRule"/>
</dbReference>
<dbReference type="GO" id="GO:0034599">
    <property type="term" value="P:cellular response to oxidative stress"/>
    <property type="evidence" value="ECO:0007669"/>
    <property type="project" value="InterPro"/>
</dbReference>
<dbReference type="GO" id="GO:0046872">
    <property type="term" value="F:metal ion binding"/>
    <property type="evidence" value="ECO:0007669"/>
    <property type="project" value="UniProtKB-UniRule"/>
</dbReference>
<evidence type="ECO:0000256" key="6">
    <source>
        <dbReference type="RuleBase" id="RU004241"/>
    </source>
</evidence>
<dbReference type="PROSITE" id="PS50873">
    <property type="entry name" value="PEROXIDASE_4"/>
    <property type="match status" value="1"/>
</dbReference>
<feature type="domain" description="Plant heme peroxidase family profile" evidence="8">
    <location>
        <begin position="122"/>
        <end position="343"/>
    </location>
</feature>
<keyword evidence="5" id="KW-0408">Iron</keyword>
<dbReference type="InterPro" id="IPR010255">
    <property type="entry name" value="Haem_peroxidase_sf"/>
</dbReference>
<keyword evidence="7" id="KW-0732">Signal</keyword>
<evidence type="ECO:0000256" key="4">
    <source>
        <dbReference type="ARBA" id="ARBA00023002"/>
    </source>
</evidence>
<accession>A0A284QK41</accession>
<evidence type="ECO:0000256" key="3">
    <source>
        <dbReference type="ARBA" id="ARBA00022723"/>
    </source>
</evidence>
<dbReference type="EMBL" id="FUEG01000001">
    <property type="protein sequence ID" value="SJK96833.1"/>
    <property type="molecule type" value="Genomic_DNA"/>
</dbReference>
<dbReference type="AlphaFoldDB" id="A0A284QK41"/>
<dbReference type="Gene3D" id="1.10.520.10">
    <property type="match status" value="1"/>
</dbReference>
<keyword evidence="4 7" id="KW-0560">Oxidoreductase</keyword>
<dbReference type="OrthoDB" id="2144714at2759"/>
<evidence type="ECO:0000256" key="5">
    <source>
        <dbReference type="ARBA" id="ARBA00023004"/>
    </source>
</evidence>
<sequence length="633" mass="68952">MFLKFVLLLKALSSFVSAYQWPNYVMDELEHLLVDTYGFNDGGFKRAITPCTNYVGGNQTLGRQTSAQWLRAAFHDFTTANITAGTGGMDASIQFETDRPENSGAAMNDSMGFFSPFANAHVSMADLIALSVVTSVGGCSSPTLRIPLRGGRIDATEGGETGVPEPESSLEETLAISAKTGFNQSDLIALTICGHTMGSVHHAGFPQVVPESAVTPDNLGGAIHFDATPGIFDHKVVHEYLSWEGQRGGALVTTENITVRSDLRLFTSDNNATIQRLATSQDYFKQSCVDLFTRMIDTVPSNVHLTEVITPNVVKPVNVSLSLDNNGGVVFSGYIRLLSAPFSDAATVKISWLPEGSTATASLLHTGGSLFGNTLYYGFSMPVESISSFTITVTDGNHSRTFDNNGNGYPIQDNVFFLPDLSSTDEDGNVVIKAAVLTSTKLVNVSANIAVPTRMIGALGPRINHVVVQLSPEETLGAYTIFAYIHAFDRGVRELGKNVAGPHLNKLVSMWPTTRAWFNYIRTPSLPKPSSLRRVQLWLILGEKKYPSVVDFTEILMTMLEKVPIQPRLGAFRDLIMQEPTDRVANISVHNMITDLERKTSPYIDLMQSLTQRSFNSAPIQTSLFARNSIQCV</sequence>
<dbReference type="InterPro" id="IPR002016">
    <property type="entry name" value="Haem_peroxidase"/>
</dbReference>
<dbReference type="SUPFAM" id="SSF48113">
    <property type="entry name" value="Heme-dependent peroxidases"/>
    <property type="match status" value="1"/>
</dbReference>
<dbReference type="STRING" id="47428.A0A284QK41"/>
<comment type="similarity">
    <text evidence="6">Belongs to the peroxidase family.</text>
</comment>
<dbReference type="InterPro" id="IPR044831">
    <property type="entry name" value="Ccp1-like"/>
</dbReference>
<protein>
    <recommendedName>
        <fullName evidence="7">Peroxidase</fullName>
        <ecNumber evidence="7">1.11.1.-</ecNumber>
    </recommendedName>
</protein>
<dbReference type="PANTHER" id="PTHR31356:SF53">
    <property type="entry name" value="HEME PEROXIDASE"/>
    <property type="match status" value="1"/>
</dbReference>
<keyword evidence="2" id="KW-0349">Heme</keyword>
<dbReference type="PANTHER" id="PTHR31356">
    <property type="entry name" value="THYLAKOID LUMENAL 29 KDA PROTEIN, CHLOROPLASTIC-RELATED"/>
    <property type="match status" value="1"/>
</dbReference>
<dbReference type="GO" id="GO:0042744">
    <property type="term" value="P:hydrogen peroxide catabolic process"/>
    <property type="evidence" value="ECO:0007669"/>
    <property type="project" value="TreeGrafter"/>
</dbReference>
<keyword evidence="10" id="KW-1185">Reference proteome</keyword>
<dbReference type="Pfam" id="PF00141">
    <property type="entry name" value="peroxidase"/>
    <property type="match status" value="1"/>
</dbReference>